<dbReference type="EMBL" id="CP049074">
    <property type="protein sequence ID" value="QKR00643.1"/>
    <property type="molecule type" value="Genomic_DNA"/>
</dbReference>
<reference evidence="1 2" key="1">
    <citation type="submission" date="2020-02" db="EMBL/GenBank/DDBJ databases">
        <title>Comparative genome analysis reveals the metabolism and evolution of the thermophilic archaeal genus Metallosphaera.</title>
        <authorList>
            <person name="Jiang C."/>
        </authorList>
    </citation>
    <scope>NUCLEOTIDE SEQUENCE [LARGE SCALE GENOMIC DNA]</scope>
    <source>
        <strain evidence="1 2">Ric-A</strain>
    </source>
</reference>
<evidence type="ECO:0000313" key="1">
    <source>
        <dbReference type="EMBL" id="QKR00643.1"/>
    </source>
</evidence>
<organism evidence="1 2">
    <name type="scientific">Metallosphaera tengchongensis</name>
    <dbReference type="NCBI Taxonomy" id="1532350"/>
    <lineage>
        <taxon>Archaea</taxon>
        <taxon>Thermoproteota</taxon>
        <taxon>Thermoprotei</taxon>
        <taxon>Sulfolobales</taxon>
        <taxon>Sulfolobaceae</taxon>
        <taxon>Metallosphaera</taxon>
    </lineage>
</organism>
<evidence type="ECO:0000313" key="2">
    <source>
        <dbReference type="Proteomes" id="UP000509301"/>
    </source>
</evidence>
<dbReference type="RefSeq" id="WP_174631850.1">
    <property type="nucleotide sequence ID" value="NZ_CP049074.1"/>
</dbReference>
<dbReference type="OrthoDB" id="38571at2157"/>
<name>A0A6N0NXP7_9CREN</name>
<keyword evidence="2" id="KW-1185">Reference proteome</keyword>
<proteinExistence type="predicted"/>
<sequence length="368" mass="43551">MLKEEDFLDFQHYTRYRLAQRLKRKVLEIGEYRLYLLGGQSRRGDAYVMGRDSSTGKYFVMQVFSSFRYLDKGPEQITERDLRAMMGFDYHAYENFKYRDGIVIRLQGDLVMRVERSFERTRLSESDDLWFLPSFTLLMNQFIRDRLYQEPDLVRLERLVTIYSEIMNFLTGSVLPRESLRKVLSIKRELESRISEISEFPTVEVKLRVRTRRRPKDRGEKDSSGFPLVEIENVTRDNDSEWLGNRLGSIIFVDAYSPNVKMANVSFLDVNRGLDMYRRDLVKRYREEYVEFIKSKEERLNIMLGHYTTPHSVRMKGVYIRGSMSPTVLVLEPGSVTLTHPEHGTEEYFIPKPSLVSFELMGNNMNFF</sequence>
<protein>
    <submittedName>
        <fullName evidence="1">Uncharacterized protein</fullName>
    </submittedName>
</protein>
<dbReference type="KEGG" id="mten:GWK48_09830"/>
<dbReference type="AlphaFoldDB" id="A0A6N0NXP7"/>
<accession>A0A6N0NXP7</accession>
<dbReference type="GeneID" id="55642244"/>
<gene>
    <name evidence="1" type="ORF">GWK48_09830</name>
</gene>
<dbReference type="Proteomes" id="UP000509301">
    <property type="component" value="Chromosome"/>
</dbReference>